<evidence type="ECO:0000313" key="3">
    <source>
        <dbReference type="Proteomes" id="UP000000467"/>
    </source>
</evidence>
<dbReference type="eggNOG" id="COG2402">
    <property type="taxonomic scope" value="Bacteria"/>
</dbReference>
<keyword evidence="3" id="KW-1185">Reference proteome</keyword>
<dbReference type="PANTHER" id="PTHR42188">
    <property type="entry name" value="23S RRNA-SPECIFIC ENDONUCLEASE VAPC20"/>
    <property type="match status" value="1"/>
</dbReference>
<dbReference type="KEGG" id="tpz:Tph_c01020"/>
<organism evidence="2 3">
    <name type="scientific">Thermacetogenium phaeum (strain ATCC BAA-254 / DSM 26808 / PB)</name>
    <dbReference type="NCBI Taxonomy" id="1089553"/>
    <lineage>
        <taxon>Bacteria</taxon>
        <taxon>Bacillati</taxon>
        <taxon>Bacillota</taxon>
        <taxon>Clostridia</taxon>
        <taxon>Thermoanaerobacterales</taxon>
        <taxon>Thermoanaerobacteraceae</taxon>
        <taxon>Thermacetogenium</taxon>
    </lineage>
</organism>
<dbReference type="RefSeq" id="WP_015049270.1">
    <property type="nucleotide sequence ID" value="NC_018870.1"/>
</dbReference>
<dbReference type="EMBL" id="CP003732">
    <property type="protein sequence ID" value="AFV10350.1"/>
    <property type="molecule type" value="Genomic_DNA"/>
</dbReference>
<dbReference type="InterPro" id="IPR029060">
    <property type="entry name" value="PIN-like_dom_sf"/>
</dbReference>
<gene>
    <name evidence="2" type="ordered locus">Tph_c01020</name>
</gene>
<dbReference type="HOGENOM" id="CLU_136715_2_0_9"/>
<name>K4LEG3_THEPS</name>
<dbReference type="OrthoDB" id="1725972at2"/>
<evidence type="ECO:0000259" key="1">
    <source>
        <dbReference type="Pfam" id="PF01850"/>
    </source>
</evidence>
<dbReference type="Proteomes" id="UP000000467">
    <property type="component" value="Chromosome"/>
</dbReference>
<protein>
    <recommendedName>
        <fullName evidence="1">PIN domain-containing protein</fullName>
    </recommendedName>
</protein>
<dbReference type="GO" id="GO:0016075">
    <property type="term" value="P:rRNA catabolic process"/>
    <property type="evidence" value="ECO:0007669"/>
    <property type="project" value="TreeGrafter"/>
</dbReference>
<dbReference type="InterPro" id="IPR039018">
    <property type="entry name" value="VapC20-like"/>
</dbReference>
<proteinExistence type="predicted"/>
<dbReference type="InterPro" id="IPR002716">
    <property type="entry name" value="PIN_dom"/>
</dbReference>
<accession>K4LEG3</accession>
<dbReference type="STRING" id="1089553.Tph_c01020"/>
<dbReference type="Pfam" id="PF01850">
    <property type="entry name" value="PIN"/>
    <property type="match status" value="1"/>
</dbReference>
<dbReference type="PANTHER" id="PTHR42188:SF1">
    <property type="entry name" value="23S RRNA-SPECIFIC ENDONUCLEASE VAPC20"/>
    <property type="match status" value="1"/>
</dbReference>
<evidence type="ECO:0000313" key="2">
    <source>
        <dbReference type="EMBL" id="AFV10350.1"/>
    </source>
</evidence>
<reference evidence="2 3" key="1">
    <citation type="journal article" date="2012" name="BMC Genomics">
        <title>Genome-guided analysis of physiological and morphological traits of the fermentative acetate oxidizer Thermacetogenium phaeum.</title>
        <authorList>
            <person name="Oehler D."/>
            <person name="Poehlein A."/>
            <person name="Leimbach A."/>
            <person name="Muller N."/>
            <person name="Daniel R."/>
            <person name="Gottschalk G."/>
            <person name="Schink B."/>
        </authorList>
    </citation>
    <scope>NUCLEOTIDE SEQUENCE [LARGE SCALE GENOMIC DNA]</scope>
    <source>
        <strain evidence="3">ATCC BAA-254 / DSM 26808 / PB</strain>
    </source>
</reference>
<dbReference type="AlphaFoldDB" id="K4LEG3"/>
<dbReference type="Gene3D" id="3.40.50.1010">
    <property type="entry name" value="5'-nuclease"/>
    <property type="match status" value="1"/>
</dbReference>
<sequence length="146" mass="17025">MEAVHLSKLFIDTSAFVALVDKKDDLHRPAVNFYQSLDEKIILITSIFIVSETYTWLRYKRDFKAAKLFLNIIGEAFKTDFIKIVYPDQVMCEKIPGILEKYQDQDLSYTDAFSFLVIENMGIKDVFGFDCHFYSAKCILWPVVKK</sequence>
<feature type="domain" description="PIN" evidence="1">
    <location>
        <begin position="10"/>
        <end position="134"/>
    </location>
</feature>
<dbReference type="GO" id="GO:0004521">
    <property type="term" value="F:RNA endonuclease activity"/>
    <property type="evidence" value="ECO:0007669"/>
    <property type="project" value="InterPro"/>
</dbReference>
<dbReference type="SUPFAM" id="SSF88723">
    <property type="entry name" value="PIN domain-like"/>
    <property type="match status" value="1"/>
</dbReference>